<gene>
    <name evidence="9" type="ORF">ABC977_08895</name>
</gene>
<reference evidence="9 10" key="1">
    <citation type="submission" date="2024-05" db="EMBL/GenBank/DDBJ databases">
        <title>Genome Sequence and Characterization of the New Strain Purple Sulfur Bacterium of Genus Thioalkalicoccus.</title>
        <authorList>
            <person name="Bryantseva I.A."/>
            <person name="Kyndt J.A."/>
            <person name="Imhoff J.F."/>
        </authorList>
    </citation>
    <scope>NUCLEOTIDE SEQUENCE [LARGE SCALE GENOMIC DNA]</scope>
    <source>
        <strain evidence="9 10">Um2</strain>
    </source>
</reference>
<name>A0ABV4BJA1_9GAMM</name>
<keyword evidence="10" id="KW-1185">Reference proteome</keyword>
<comment type="subcellular location">
    <subcellularLocation>
        <location evidence="1">Membrane</location>
        <topology evidence="1">Multi-pass membrane protein</topology>
    </subcellularLocation>
</comment>
<evidence type="ECO:0000259" key="8">
    <source>
        <dbReference type="Pfam" id="PF02397"/>
    </source>
</evidence>
<comment type="caution">
    <text evidence="9">The sequence shown here is derived from an EMBL/GenBank/DDBJ whole genome shotgun (WGS) entry which is preliminary data.</text>
</comment>
<evidence type="ECO:0000256" key="4">
    <source>
        <dbReference type="ARBA" id="ARBA00022692"/>
    </source>
</evidence>
<dbReference type="InterPro" id="IPR029787">
    <property type="entry name" value="Nucleotide_cyclase"/>
</dbReference>
<keyword evidence="4" id="KW-0812">Transmembrane</keyword>
<organism evidence="9 10">
    <name type="scientific">Thioalkalicoccus limnaeus</name>
    <dbReference type="NCBI Taxonomy" id="120681"/>
    <lineage>
        <taxon>Bacteria</taxon>
        <taxon>Pseudomonadati</taxon>
        <taxon>Pseudomonadota</taxon>
        <taxon>Gammaproteobacteria</taxon>
        <taxon>Chromatiales</taxon>
        <taxon>Chromatiaceae</taxon>
        <taxon>Thioalkalicoccus</taxon>
    </lineage>
</organism>
<evidence type="ECO:0000313" key="9">
    <source>
        <dbReference type="EMBL" id="MEY6432520.1"/>
    </source>
</evidence>
<dbReference type="SUPFAM" id="SSF55073">
    <property type="entry name" value="Nucleotide cyclase"/>
    <property type="match status" value="1"/>
</dbReference>
<feature type="domain" description="Bacterial sugar transferase" evidence="8">
    <location>
        <begin position="207"/>
        <end position="407"/>
    </location>
</feature>
<proteinExistence type="inferred from homology"/>
<dbReference type="Pfam" id="PF02397">
    <property type="entry name" value="Bac_transf"/>
    <property type="match status" value="1"/>
</dbReference>
<dbReference type="PANTHER" id="PTHR30576">
    <property type="entry name" value="COLANIC BIOSYNTHESIS UDP-GLUCOSE LIPID CARRIER TRANSFERASE"/>
    <property type="match status" value="1"/>
</dbReference>
<keyword evidence="5" id="KW-1133">Transmembrane helix</keyword>
<feature type="compositionally biased region" description="Polar residues" evidence="7">
    <location>
        <begin position="1"/>
        <end position="10"/>
    </location>
</feature>
<evidence type="ECO:0000256" key="5">
    <source>
        <dbReference type="ARBA" id="ARBA00022989"/>
    </source>
</evidence>
<evidence type="ECO:0000256" key="1">
    <source>
        <dbReference type="ARBA" id="ARBA00004141"/>
    </source>
</evidence>
<protein>
    <submittedName>
        <fullName evidence="9">Exopolysaccharide biosynthesis polyprenyl glycosylphosphotransferase</fullName>
    </submittedName>
</protein>
<sequence>MQRTTVQMPTSEIDRQSNESIVDEGLHLDKGGGVEELSGEASSGSSVYPTRHCVLAWSGKVKPRLLPRSLFLETARREQLRAIRTNAKVCMVLVSIDKALRECPDALFELSGRLQNHIRETDLLGWYAHNRLALLLLDTDEHAARECIDRIKLKETTEETGPSLEFQLLSYSESAFSLGESPWSKLDQPRFIDADPKLVPRSQLLVKRLLDLFGSLTAILLLSPVMLTTAIVIKATSRGPVIFRQVRLGKDGRPFTFLKFRSMRADADQSLHRKHVEALMAKGEKDEASCERKAWFKMEADPRITPVGRFLRKSSIDELPQLFNVLKGDMSLVGPRPPIPYEVESYSAWHLRRILEVKPGITGFWQVEGRGAVTFDDMVRLDLQYARHWTLLTDIRILLKTVVVVLQRRGAA</sequence>
<dbReference type="EMBL" id="JBDKXB010000009">
    <property type="protein sequence ID" value="MEY6432520.1"/>
    <property type="molecule type" value="Genomic_DNA"/>
</dbReference>
<evidence type="ECO:0000313" key="10">
    <source>
        <dbReference type="Proteomes" id="UP001564408"/>
    </source>
</evidence>
<evidence type="ECO:0000256" key="7">
    <source>
        <dbReference type="SAM" id="MobiDB-lite"/>
    </source>
</evidence>
<dbReference type="RefSeq" id="WP_369666907.1">
    <property type="nucleotide sequence ID" value="NZ_JBDKXB010000009.1"/>
</dbReference>
<comment type="similarity">
    <text evidence="2">Belongs to the bacterial sugar transferase family.</text>
</comment>
<dbReference type="NCBIfam" id="TIGR03025">
    <property type="entry name" value="EPS_sugtrans"/>
    <property type="match status" value="1"/>
</dbReference>
<keyword evidence="3" id="KW-0808">Transferase</keyword>
<dbReference type="InterPro" id="IPR017475">
    <property type="entry name" value="EPS_sugar_tfrase"/>
</dbReference>
<dbReference type="PANTHER" id="PTHR30576:SF10">
    <property type="entry name" value="SLL5057 PROTEIN"/>
    <property type="match status" value="1"/>
</dbReference>
<evidence type="ECO:0000256" key="6">
    <source>
        <dbReference type="ARBA" id="ARBA00023136"/>
    </source>
</evidence>
<feature type="region of interest" description="Disordered" evidence="7">
    <location>
        <begin position="1"/>
        <end position="20"/>
    </location>
</feature>
<accession>A0ABV4BJA1</accession>
<keyword evidence="6" id="KW-0472">Membrane</keyword>
<evidence type="ECO:0000256" key="2">
    <source>
        <dbReference type="ARBA" id="ARBA00006464"/>
    </source>
</evidence>
<evidence type="ECO:0000256" key="3">
    <source>
        <dbReference type="ARBA" id="ARBA00022679"/>
    </source>
</evidence>
<dbReference type="Proteomes" id="UP001564408">
    <property type="component" value="Unassembled WGS sequence"/>
</dbReference>
<dbReference type="InterPro" id="IPR003362">
    <property type="entry name" value="Bact_transf"/>
</dbReference>